<protein>
    <submittedName>
        <fullName evidence="5">RCC1/BLIP-II</fullName>
    </submittedName>
</protein>
<dbReference type="InterPro" id="IPR000408">
    <property type="entry name" value="Reg_chr_condens"/>
</dbReference>
<accession>A0A4Y7QGV7</accession>
<organism evidence="5 6">
    <name type="scientific">Rickenella mellea</name>
    <dbReference type="NCBI Taxonomy" id="50990"/>
    <lineage>
        <taxon>Eukaryota</taxon>
        <taxon>Fungi</taxon>
        <taxon>Dikarya</taxon>
        <taxon>Basidiomycota</taxon>
        <taxon>Agaricomycotina</taxon>
        <taxon>Agaricomycetes</taxon>
        <taxon>Hymenochaetales</taxon>
        <taxon>Rickenellaceae</taxon>
        <taxon>Rickenella</taxon>
    </lineage>
</organism>
<dbReference type="PRINTS" id="PR00633">
    <property type="entry name" value="RCCNDNSATION"/>
</dbReference>
<gene>
    <name evidence="5" type="ORF">BD410DRAFT_764411</name>
</gene>
<evidence type="ECO:0000256" key="1">
    <source>
        <dbReference type="ARBA" id="ARBA00022658"/>
    </source>
</evidence>
<feature type="repeat" description="RCC1" evidence="3">
    <location>
        <begin position="260"/>
        <end position="322"/>
    </location>
</feature>
<dbReference type="Pfam" id="PF25390">
    <property type="entry name" value="WD40_RLD"/>
    <property type="match status" value="1"/>
</dbReference>
<dbReference type="VEuPathDB" id="FungiDB:BD410DRAFT_764411"/>
<dbReference type="InterPro" id="IPR051553">
    <property type="entry name" value="Ran_GTPase-activating"/>
</dbReference>
<dbReference type="PANTHER" id="PTHR45982">
    <property type="entry name" value="REGULATOR OF CHROMOSOME CONDENSATION"/>
    <property type="match status" value="1"/>
</dbReference>
<dbReference type="SUPFAM" id="SSF50985">
    <property type="entry name" value="RCC1/BLIP-II"/>
    <property type="match status" value="1"/>
</dbReference>
<feature type="repeat" description="RCC1" evidence="3">
    <location>
        <begin position="15"/>
        <end position="79"/>
    </location>
</feature>
<dbReference type="PROSITE" id="PS00626">
    <property type="entry name" value="RCC1_2"/>
    <property type="match status" value="3"/>
</dbReference>
<proteinExistence type="predicted"/>
<keyword evidence="6" id="KW-1185">Reference proteome</keyword>
<dbReference type="Proteomes" id="UP000294933">
    <property type="component" value="Unassembled WGS sequence"/>
</dbReference>
<evidence type="ECO:0000256" key="3">
    <source>
        <dbReference type="PROSITE-ProRule" id="PRU00235"/>
    </source>
</evidence>
<dbReference type="EMBL" id="ML170162">
    <property type="protein sequence ID" value="TDL26079.1"/>
    <property type="molecule type" value="Genomic_DNA"/>
</dbReference>
<dbReference type="GO" id="GO:0005737">
    <property type="term" value="C:cytoplasm"/>
    <property type="evidence" value="ECO:0007669"/>
    <property type="project" value="TreeGrafter"/>
</dbReference>
<sequence>MNAVPLPAAHPRPPRQVFVFGTGDMGQFGLGTLVLDEIPQPRLHSWFESAAESGILGGPGAGVERICTGGMHTLVVDEQGYVWSWGINDHASLGRPTSNVLDPDNPQEILEAEILETQPMILQSLVDEGFRAVDVAAGDSVSVALGDRGEIRVWGSFRASDGLLGFDGKPGSPKTQSIPIALPSLSNITFVQVACGTDHVLALTAQGTVYVWGNGQQAQLGRRIIERRKVNGLSPERLALRRIKLIGTGSYHSFAVTETGVVYAWGLNNMRQTGVSVELGGDEDIIWSPTEVTALNPERLGNGRRVVQICGGEHHTIFLLSDGQVYGCGRCDGFEVGLADDHPAMIELRRRTPSSDSDILDEFIAEPTHIAFPPPPTARKPNPPVPAYSRSLSISPPSNPIAHISVGTRHNLAVSRNGDIYSWGVGSSCQLGLGATVDSQQVPTRVVCEALDSWFVEDAAAGGQHCMLLAVPV</sequence>
<evidence type="ECO:0000313" key="5">
    <source>
        <dbReference type="EMBL" id="TDL26079.1"/>
    </source>
</evidence>
<evidence type="ECO:0000259" key="4">
    <source>
        <dbReference type="Pfam" id="PF25390"/>
    </source>
</evidence>
<name>A0A4Y7QGV7_9AGAM</name>
<dbReference type="OrthoDB" id="61110at2759"/>
<feature type="repeat" description="RCC1" evidence="3">
    <location>
        <begin position="207"/>
        <end position="259"/>
    </location>
</feature>
<feature type="repeat" description="RCC1" evidence="3">
    <location>
        <begin position="80"/>
        <end position="148"/>
    </location>
</feature>
<feature type="repeat" description="RCC1" evidence="3">
    <location>
        <begin position="418"/>
        <end position="472"/>
    </location>
</feature>
<dbReference type="STRING" id="50990.A0A4Y7QGV7"/>
<evidence type="ECO:0000256" key="2">
    <source>
        <dbReference type="ARBA" id="ARBA00022737"/>
    </source>
</evidence>
<dbReference type="Gene3D" id="2.130.10.30">
    <property type="entry name" value="Regulator of chromosome condensation 1/beta-lactamase-inhibitor protein II"/>
    <property type="match status" value="1"/>
</dbReference>
<dbReference type="InterPro" id="IPR058923">
    <property type="entry name" value="RCC1-like_dom"/>
</dbReference>
<dbReference type="PROSITE" id="PS50012">
    <property type="entry name" value="RCC1_3"/>
    <property type="match status" value="6"/>
</dbReference>
<keyword evidence="2" id="KW-0677">Repeat</keyword>
<reference evidence="5 6" key="1">
    <citation type="submission" date="2018-06" db="EMBL/GenBank/DDBJ databases">
        <title>A transcriptomic atlas of mushroom development highlights an independent origin of complex multicellularity.</title>
        <authorList>
            <consortium name="DOE Joint Genome Institute"/>
            <person name="Krizsan K."/>
            <person name="Almasi E."/>
            <person name="Merenyi Z."/>
            <person name="Sahu N."/>
            <person name="Viragh M."/>
            <person name="Koszo T."/>
            <person name="Mondo S."/>
            <person name="Kiss B."/>
            <person name="Balint B."/>
            <person name="Kues U."/>
            <person name="Barry K."/>
            <person name="Hegedus J.C."/>
            <person name="Henrissat B."/>
            <person name="Johnson J."/>
            <person name="Lipzen A."/>
            <person name="Ohm R."/>
            <person name="Nagy I."/>
            <person name="Pangilinan J."/>
            <person name="Yan J."/>
            <person name="Xiong Y."/>
            <person name="Grigoriev I.V."/>
            <person name="Hibbett D.S."/>
            <person name="Nagy L.G."/>
        </authorList>
    </citation>
    <scope>NUCLEOTIDE SEQUENCE [LARGE SCALE GENOMIC DNA]</scope>
    <source>
        <strain evidence="5 6">SZMC22713</strain>
    </source>
</reference>
<evidence type="ECO:0000313" key="6">
    <source>
        <dbReference type="Proteomes" id="UP000294933"/>
    </source>
</evidence>
<keyword evidence="1" id="KW-0344">Guanine-nucleotide releasing factor</keyword>
<feature type="repeat" description="RCC1" evidence="3">
    <location>
        <begin position="149"/>
        <end position="206"/>
    </location>
</feature>
<dbReference type="PANTHER" id="PTHR45982:SF1">
    <property type="entry name" value="REGULATOR OF CHROMOSOME CONDENSATION"/>
    <property type="match status" value="1"/>
</dbReference>
<dbReference type="AlphaFoldDB" id="A0A4Y7QGV7"/>
<dbReference type="GO" id="GO:0005085">
    <property type="term" value="F:guanyl-nucleotide exchange factor activity"/>
    <property type="evidence" value="ECO:0007669"/>
    <property type="project" value="TreeGrafter"/>
</dbReference>
<dbReference type="InterPro" id="IPR009091">
    <property type="entry name" value="RCC1/BLIP-II"/>
</dbReference>
<feature type="domain" description="RCC1-like" evidence="4">
    <location>
        <begin position="16"/>
        <end position="468"/>
    </location>
</feature>